<evidence type="ECO:0000256" key="2">
    <source>
        <dbReference type="ARBA" id="ARBA00023026"/>
    </source>
</evidence>
<organism evidence="5 6">
    <name type="scientific">Flexivirga aerilata</name>
    <dbReference type="NCBI Taxonomy" id="1656889"/>
    <lineage>
        <taxon>Bacteria</taxon>
        <taxon>Bacillati</taxon>
        <taxon>Actinomycetota</taxon>
        <taxon>Actinomycetes</taxon>
        <taxon>Micrococcales</taxon>
        <taxon>Dermacoccaceae</taxon>
        <taxon>Flexivirga</taxon>
    </lineage>
</organism>
<sequence>MGENMRKKRAAVFAACAGVAVAASGATVAASGATVALSGGADATPVKAASAKGPIKHVVVLFDENISFDHYFGTYPNAANTDGTKFTAASHTPKANTVQNAGLIRSNPNLYNPFRLSSKQAVTCDQNHSYRPEQKAVNDGKNDKYVENTSVDTCTGQYGAPGLAMGYYDGNTVTGLWNYAQHYAMSDNMYSSTYGPSTPGALNLIAGQTYGVHAVDPKTGKPATDSYVLSGANAKGVGTVTNDPDPAYDDCSGKNHTSTNNLAVMDGKNIGDTMNDAGVSWGWFQGGFAPSTAYAGDGTYAQCKTSHTNIAGASSVDYSPHHNPFEYYKSTSNPHHLPPKSTAEIGHNGQANHEYDLTDFDKALAAGTMPAVSFLKAGEYQDGHAGYSDPIDEQHFLVDEINKIQQSPEWSSTAIVVTYDDSDGWYDHRSSKVLTGAQDASLNEPMCTAVKEPVTASGPQDDRCGPGPRMPFLVISPYAKPNSIGHAPLEQASVLTFIEQNWKLPQLGNGSFDARAASFGSLLSGSPKADTVLLNADGSVQSVTPPSKGKGKGKQS</sequence>
<dbReference type="InterPro" id="IPR007312">
    <property type="entry name" value="Phosphoesterase"/>
</dbReference>
<accession>A0A849AUH0</accession>
<proteinExistence type="predicted"/>
<dbReference type="EMBL" id="JABENB010000002">
    <property type="protein sequence ID" value="NNG40352.1"/>
    <property type="molecule type" value="Genomic_DNA"/>
</dbReference>
<evidence type="ECO:0000256" key="3">
    <source>
        <dbReference type="SAM" id="MobiDB-lite"/>
    </source>
</evidence>
<reference evidence="5 6" key="1">
    <citation type="submission" date="2020-05" db="EMBL/GenBank/DDBJ databases">
        <title>Flexivirga sp. ID2601S isolated from air conditioner.</title>
        <authorList>
            <person name="Kim D.H."/>
        </authorList>
    </citation>
    <scope>NUCLEOTIDE SEQUENCE [LARGE SCALE GENOMIC DNA]</scope>
    <source>
        <strain evidence="5 6">ID2601S</strain>
    </source>
</reference>
<dbReference type="AlphaFoldDB" id="A0A849AUH0"/>
<evidence type="ECO:0000313" key="6">
    <source>
        <dbReference type="Proteomes" id="UP000557772"/>
    </source>
</evidence>
<name>A0A849AUH0_9MICO</name>
<dbReference type="GO" id="GO:0042578">
    <property type="term" value="F:phosphoric ester hydrolase activity"/>
    <property type="evidence" value="ECO:0007669"/>
    <property type="project" value="UniProtKB-ARBA"/>
</dbReference>
<keyword evidence="4" id="KW-0732">Signal</keyword>
<protein>
    <submittedName>
        <fullName evidence="5">Alkaline phosphatase family protein</fullName>
    </submittedName>
</protein>
<evidence type="ECO:0000256" key="4">
    <source>
        <dbReference type="SAM" id="SignalP"/>
    </source>
</evidence>
<evidence type="ECO:0000256" key="1">
    <source>
        <dbReference type="ARBA" id="ARBA00022801"/>
    </source>
</evidence>
<dbReference type="InterPro" id="IPR017850">
    <property type="entry name" value="Alkaline_phosphatase_core_sf"/>
</dbReference>
<comment type="caution">
    <text evidence="5">The sequence shown here is derived from an EMBL/GenBank/DDBJ whole genome shotgun (WGS) entry which is preliminary data.</text>
</comment>
<gene>
    <name evidence="5" type="ORF">HJ588_13865</name>
</gene>
<evidence type="ECO:0000313" key="5">
    <source>
        <dbReference type="EMBL" id="NNG40352.1"/>
    </source>
</evidence>
<dbReference type="Gene3D" id="3.40.720.10">
    <property type="entry name" value="Alkaline Phosphatase, subunit A"/>
    <property type="match status" value="1"/>
</dbReference>
<keyword evidence="6" id="KW-1185">Reference proteome</keyword>
<dbReference type="PANTHER" id="PTHR31956:SF1">
    <property type="entry name" value="NON-SPECIFIC PHOSPHOLIPASE C1"/>
    <property type="match status" value="1"/>
</dbReference>
<dbReference type="Proteomes" id="UP000557772">
    <property type="component" value="Unassembled WGS sequence"/>
</dbReference>
<keyword evidence="1" id="KW-0378">Hydrolase</keyword>
<dbReference type="PANTHER" id="PTHR31956">
    <property type="entry name" value="NON-SPECIFIC PHOSPHOLIPASE C4-RELATED"/>
    <property type="match status" value="1"/>
</dbReference>
<feature type="signal peptide" evidence="4">
    <location>
        <begin position="1"/>
        <end position="22"/>
    </location>
</feature>
<feature type="region of interest" description="Disordered" evidence="3">
    <location>
        <begin position="536"/>
        <end position="556"/>
    </location>
</feature>
<feature type="chain" id="PRO_5039445788" evidence="4">
    <location>
        <begin position="23"/>
        <end position="556"/>
    </location>
</feature>
<dbReference type="Pfam" id="PF04185">
    <property type="entry name" value="Phosphoesterase"/>
    <property type="match status" value="1"/>
</dbReference>
<keyword evidence="2" id="KW-0843">Virulence</keyword>
<dbReference type="CDD" id="cd16013">
    <property type="entry name" value="AcpA"/>
    <property type="match status" value="1"/>
</dbReference>